<evidence type="ECO:0000256" key="1">
    <source>
        <dbReference type="SAM" id="MobiDB-lite"/>
    </source>
</evidence>
<organism evidence="2">
    <name type="scientific">uncultured Chloroflexia bacterium</name>
    <dbReference type="NCBI Taxonomy" id="1672391"/>
    <lineage>
        <taxon>Bacteria</taxon>
        <taxon>Bacillati</taxon>
        <taxon>Chloroflexota</taxon>
        <taxon>Chloroflexia</taxon>
        <taxon>environmental samples</taxon>
    </lineage>
</organism>
<feature type="region of interest" description="Disordered" evidence="1">
    <location>
        <begin position="1"/>
        <end position="163"/>
    </location>
</feature>
<feature type="non-terminal residue" evidence="2">
    <location>
        <position position="163"/>
    </location>
</feature>
<keyword evidence="2" id="KW-0645">Protease</keyword>
<gene>
    <name evidence="2" type="ORF">AVDCRST_MAG93-9583</name>
</gene>
<evidence type="ECO:0000313" key="2">
    <source>
        <dbReference type="EMBL" id="CAA9388105.1"/>
    </source>
</evidence>
<protein>
    <submittedName>
        <fullName evidence="2">Stomatin/prohibitin-family membrane protease subunit aq_911</fullName>
    </submittedName>
</protein>
<dbReference type="AlphaFoldDB" id="A0A6J4NLU7"/>
<feature type="non-terminal residue" evidence="2">
    <location>
        <position position="1"/>
    </location>
</feature>
<feature type="compositionally biased region" description="Basic and acidic residues" evidence="1">
    <location>
        <begin position="56"/>
        <end position="90"/>
    </location>
</feature>
<dbReference type="EMBL" id="CADCTR010003216">
    <property type="protein sequence ID" value="CAA9388105.1"/>
    <property type="molecule type" value="Genomic_DNA"/>
</dbReference>
<dbReference type="GO" id="GO:0008233">
    <property type="term" value="F:peptidase activity"/>
    <property type="evidence" value="ECO:0007669"/>
    <property type="project" value="UniProtKB-KW"/>
</dbReference>
<reference evidence="2" key="1">
    <citation type="submission" date="2020-02" db="EMBL/GenBank/DDBJ databases">
        <authorList>
            <person name="Meier V. D."/>
        </authorList>
    </citation>
    <scope>NUCLEOTIDE SEQUENCE</scope>
    <source>
        <strain evidence="2">AVDCRST_MAG93</strain>
    </source>
</reference>
<sequence>GNRARDWCPVFGRRPRRDCDQCDQDSQGVRAWCNLPLGTRQGRPQRTRSFLSDPGRGQDGKGASEDRHHGRAAAGRDHARQRARESECRRLLQGGGPQQKRHRDRRPRAGHEPDQPDDFEERAWQERSGRPPDEPRGHKRGDPVDHRRPDGHVGRKGIGRGGQ</sequence>
<dbReference type="GO" id="GO:0006508">
    <property type="term" value="P:proteolysis"/>
    <property type="evidence" value="ECO:0007669"/>
    <property type="project" value="UniProtKB-KW"/>
</dbReference>
<proteinExistence type="predicted"/>
<feature type="compositionally biased region" description="Basic and acidic residues" evidence="1">
    <location>
        <begin position="121"/>
        <end position="153"/>
    </location>
</feature>
<feature type="compositionally biased region" description="Basic residues" evidence="1">
    <location>
        <begin position="154"/>
        <end position="163"/>
    </location>
</feature>
<keyword evidence="2" id="KW-0378">Hydrolase</keyword>
<accession>A0A6J4NLU7</accession>
<name>A0A6J4NLU7_9CHLR</name>